<comment type="caution">
    <text evidence="3">The sequence shown here is derived from an EMBL/GenBank/DDBJ whole genome shotgun (WGS) entry which is preliminary data.</text>
</comment>
<dbReference type="Gene3D" id="3.80.10.10">
    <property type="entry name" value="Ribonuclease Inhibitor"/>
    <property type="match status" value="1"/>
</dbReference>
<dbReference type="EMBL" id="CAMPGE010022310">
    <property type="protein sequence ID" value="CAI2380359.1"/>
    <property type="molecule type" value="Genomic_DNA"/>
</dbReference>
<dbReference type="InterPro" id="IPR052201">
    <property type="entry name" value="LRR-containing_regulator"/>
</dbReference>
<dbReference type="AlphaFoldDB" id="A0AAD2D445"/>
<proteinExistence type="predicted"/>
<dbReference type="PANTHER" id="PTHR24111">
    <property type="entry name" value="LEUCINE-RICH REPEAT-CONTAINING PROTEIN 34"/>
    <property type="match status" value="1"/>
</dbReference>
<evidence type="ECO:0000313" key="4">
    <source>
        <dbReference type="Proteomes" id="UP001295684"/>
    </source>
</evidence>
<evidence type="ECO:0000313" key="3">
    <source>
        <dbReference type="EMBL" id="CAI2380359.1"/>
    </source>
</evidence>
<organism evidence="3 4">
    <name type="scientific">Euplotes crassus</name>
    <dbReference type="NCBI Taxonomy" id="5936"/>
    <lineage>
        <taxon>Eukaryota</taxon>
        <taxon>Sar</taxon>
        <taxon>Alveolata</taxon>
        <taxon>Ciliophora</taxon>
        <taxon>Intramacronucleata</taxon>
        <taxon>Spirotrichea</taxon>
        <taxon>Hypotrichia</taxon>
        <taxon>Euplotida</taxon>
        <taxon>Euplotidae</taxon>
        <taxon>Moneuplotes</taxon>
    </lineage>
</organism>
<evidence type="ECO:0000256" key="2">
    <source>
        <dbReference type="SAM" id="MobiDB-lite"/>
    </source>
</evidence>
<reference evidence="3" key="1">
    <citation type="submission" date="2023-07" db="EMBL/GenBank/DDBJ databases">
        <authorList>
            <consortium name="AG Swart"/>
            <person name="Singh M."/>
            <person name="Singh A."/>
            <person name="Seah K."/>
            <person name="Emmerich C."/>
        </authorList>
    </citation>
    <scope>NUCLEOTIDE SEQUENCE</scope>
    <source>
        <strain evidence="3">DP1</strain>
    </source>
</reference>
<protein>
    <submittedName>
        <fullName evidence="3">Uncharacterized protein</fullName>
    </submittedName>
</protein>
<name>A0AAD2D445_EUPCR</name>
<dbReference type="PANTHER" id="PTHR24111:SF0">
    <property type="entry name" value="LEUCINE-RICH REPEAT-CONTAINING PROTEIN"/>
    <property type="match status" value="1"/>
</dbReference>
<accession>A0AAD2D445</accession>
<dbReference type="SMART" id="SM00368">
    <property type="entry name" value="LRR_RI"/>
    <property type="match status" value="3"/>
</dbReference>
<evidence type="ECO:0000256" key="1">
    <source>
        <dbReference type="ARBA" id="ARBA00022737"/>
    </source>
</evidence>
<keyword evidence="4" id="KW-1185">Reference proteome</keyword>
<sequence>MYSKYEPPKHAIPKLDREKMNLSELDKLKNLETCYGPHWEDAIDRNFFTANSSLKFPSSTRSSHACSTKTKLLLAKRHAKRRCLFAAQQNESNLKFHALMKKQNRYKGKNLSQISNCWSLLNGIDEYVTERREISRSKFPSLRNIDKQSQNSKYRVSLRSVSPNSINPSFIKNWEFPETIDKEKEIVEEDEVNLKTTPKFVPNLTSRKANKSVNIVFGNHPNDLSDIPRKSQAGSPTDRSHENIITGEDFSPDLNDNLLRSIPKININTEGGPLSFKKFRKMKNIYNKLAMDKLDLNTGRKSKKLAEYILGGMERQPENKSILNNPETAYSLGPKVLKSKAIRTLDLETSKLSQKGIDSLCKYLKWNKNLNSLNLARNSINNEALQYILDALEDNDNIETLDLSMNRFDSLIVADICRIIETTYIKNLTLKDNNFGRKGAFKIAQILLTETSKNILERVDFSCIKSDAEGTAKILECLAKGHTIKSFTYDRNRISTPKAWGFLRTVISSNALIQYLSLA</sequence>
<keyword evidence="1" id="KW-0677">Repeat</keyword>
<dbReference type="Proteomes" id="UP001295684">
    <property type="component" value="Unassembled WGS sequence"/>
</dbReference>
<gene>
    <name evidence="3" type="ORF">ECRASSUSDP1_LOCUS21793</name>
</gene>
<feature type="region of interest" description="Disordered" evidence="2">
    <location>
        <begin position="220"/>
        <end position="249"/>
    </location>
</feature>
<dbReference type="InterPro" id="IPR032675">
    <property type="entry name" value="LRR_dom_sf"/>
</dbReference>
<dbReference type="SUPFAM" id="SSF52047">
    <property type="entry name" value="RNI-like"/>
    <property type="match status" value="1"/>
</dbReference>